<dbReference type="PANTHER" id="PTHR36450:SF1">
    <property type="entry name" value="THIOREDOXIN"/>
    <property type="match status" value="1"/>
</dbReference>
<sequence>MITNKIFTNMEIKVLGPGCAKCKSTYNVIEKVLKENNIDAKLTKVDDIMEMMNYNIMTTPAVVIDEVVKMKGQVPTESDVKKLLGI</sequence>
<feature type="domain" description="Thioredoxin-like fold" evidence="1">
    <location>
        <begin position="10"/>
        <end position="84"/>
    </location>
</feature>
<accession>A0ABN0BI96</accession>
<evidence type="ECO:0000313" key="2">
    <source>
        <dbReference type="EMBL" id="EFR52660.1"/>
    </source>
</evidence>
<reference evidence="2 3" key="1">
    <citation type="submission" date="2008-12" db="EMBL/GenBank/DDBJ databases">
        <title>Annotation of Bacteroides fragilis strain 3_1_12.</title>
        <authorList>
            <consortium name="The Broad Institute Genome Sequencing Platform"/>
            <person name="Ward D."/>
            <person name="Young S.K."/>
            <person name="Kodira C.D."/>
            <person name="Zeng Q."/>
            <person name="Koehrsen M."/>
            <person name="Alvarado L."/>
            <person name="Berlin A."/>
            <person name="Borenstein D."/>
            <person name="Chen Z."/>
            <person name="Engels R."/>
            <person name="Freedman E."/>
            <person name="Gellesch M."/>
            <person name="Goldberg J."/>
            <person name="Griggs A."/>
            <person name="Gujja S."/>
            <person name="Heiman D."/>
            <person name="Hepburn T."/>
            <person name="Howarth C."/>
            <person name="Jen D."/>
            <person name="Larson L."/>
            <person name="Lewis B."/>
            <person name="Mehta T."/>
            <person name="Park D."/>
            <person name="Pearson M."/>
            <person name="Roberts A."/>
            <person name="Saif S."/>
            <person name="Shea T."/>
            <person name="Shenoy N."/>
            <person name="Sisk P."/>
            <person name="Stolte C."/>
            <person name="Sykes S."/>
            <person name="Walk T."/>
            <person name="White J."/>
            <person name="Yandava C."/>
            <person name="Allen-Vercoe E."/>
            <person name="Strauss J."/>
            <person name="Ambrose C."/>
            <person name="Lander E."/>
            <person name="Nusbaum C."/>
            <person name="Galagan J."/>
            <person name="Birren B."/>
        </authorList>
    </citation>
    <scope>NUCLEOTIDE SEQUENCE [LARGE SCALE GENOMIC DNA]</scope>
    <source>
        <strain evidence="2 3">3_1_12</strain>
    </source>
</reference>
<dbReference type="EMBL" id="EQ973213">
    <property type="protein sequence ID" value="EFR52660.1"/>
    <property type="molecule type" value="Genomic_DNA"/>
</dbReference>
<evidence type="ECO:0000259" key="1">
    <source>
        <dbReference type="Pfam" id="PF13192"/>
    </source>
</evidence>
<evidence type="ECO:0000313" key="3">
    <source>
        <dbReference type="Proteomes" id="UP000005101"/>
    </source>
</evidence>
<dbReference type="InterPro" id="IPR012336">
    <property type="entry name" value="Thioredoxin-like_fold"/>
</dbReference>
<name>A0ABN0BI96_BACFG</name>
<gene>
    <name evidence="2" type="ORF">BFAG_01355</name>
</gene>
<protein>
    <submittedName>
        <fullName evidence="2">Redox-active disulfide protein 2</fullName>
    </submittedName>
</protein>
<dbReference type="Proteomes" id="UP000005101">
    <property type="component" value="Unassembled WGS sequence"/>
</dbReference>
<dbReference type="PANTHER" id="PTHR36450">
    <property type="entry name" value="THIOREDOXIN"/>
    <property type="match status" value="1"/>
</dbReference>
<dbReference type="InterPro" id="IPR036249">
    <property type="entry name" value="Thioredoxin-like_sf"/>
</dbReference>
<organism evidence="2 3">
    <name type="scientific">Bacteroides fragilis 3_1_12</name>
    <dbReference type="NCBI Taxonomy" id="457424"/>
    <lineage>
        <taxon>Bacteria</taxon>
        <taxon>Pseudomonadati</taxon>
        <taxon>Bacteroidota</taxon>
        <taxon>Bacteroidia</taxon>
        <taxon>Bacteroidales</taxon>
        <taxon>Bacteroidaceae</taxon>
        <taxon>Bacteroides</taxon>
    </lineage>
</organism>
<dbReference type="SUPFAM" id="SSF52833">
    <property type="entry name" value="Thioredoxin-like"/>
    <property type="match status" value="1"/>
</dbReference>
<dbReference type="Pfam" id="PF13192">
    <property type="entry name" value="Thioredoxin_3"/>
    <property type="match status" value="1"/>
</dbReference>
<dbReference type="NCBIfam" id="TIGR00412">
    <property type="entry name" value="redox_disulf_2"/>
    <property type="match status" value="1"/>
</dbReference>
<dbReference type="Gene3D" id="3.40.30.10">
    <property type="entry name" value="Glutaredoxin"/>
    <property type="match status" value="1"/>
</dbReference>
<proteinExistence type="predicted"/>
<dbReference type="InterPro" id="IPR005243">
    <property type="entry name" value="THIRX-like_proc"/>
</dbReference>
<keyword evidence="3" id="KW-1185">Reference proteome</keyword>
<dbReference type="PIRSF" id="PIRSF037031">
    <property type="entry name" value="Redox_disulphide_2"/>
    <property type="match status" value="1"/>
</dbReference>